<name>A0A432WVI4_9GAMM</name>
<organism evidence="3 4">
    <name type="scientific">Aliidiomarina shirensis</name>
    <dbReference type="NCBI Taxonomy" id="1048642"/>
    <lineage>
        <taxon>Bacteria</taxon>
        <taxon>Pseudomonadati</taxon>
        <taxon>Pseudomonadota</taxon>
        <taxon>Gammaproteobacteria</taxon>
        <taxon>Alteromonadales</taxon>
        <taxon>Idiomarinaceae</taxon>
        <taxon>Aliidiomarina</taxon>
    </lineage>
</organism>
<protein>
    <recommendedName>
        <fullName evidence="2">Response regulatory domain-containing protein</fullName>
    </recommendedName>
</protein>
<dbReference type="SUPFAM" id="SSF53474">
    <property type="entry name" value="alpha/beta-Hydrolases"/>
    <property type="match status" value="1"/>
</dbReference>
<sequence>MKKILIIDDSKIRRSRITDYLKENLDIKEVDIQTSSNVSDAIAKLRKIHYSVVFIDLVLPEKSDSLQKSPNGGLKILKRINSKKFPTVPTRIIGITSEREKAKFFEDEIDSIGFKIYYAAEHDFSWLSPVIKQVNHALKAESSSSSRVTEFSIFTIHGINTYGAWQEKLEGLIRSDEEIIDFEPSHYKYPKYAPVKYFFPLLRRRIVKDVSEQFFNWIEENPNKRLVCVAHSFGTYALMNSLIDNLDRDLLSRIDSIILSGSVLKQNFPVHKIIKEHNISVYNECGNQDVPLLFTNALVVGTGMAGRRGFNGLTSQGKLYTRIYTGGHGVYFQQDGKIMKDNWLPIIKGLNFEPLISVYMEPSSVFKFFEQMSGIVSRFKWVLYLGFIYSLFAWLF</sequence>
<feature type="domain" description="Response regulatory" evidence="2">
    <location>
        <begin position="3"/>
        <end position="135"/>
    </location>
</feature>
<dbReference type="AlphaFoldDB" id="A0A432WVI4"/>
<dbReference type="CDD" id="cd00156">
    <property type="entry name" value="REC"/>
    <property type="match status" value="1"/>
</dbReference>
<dbReference type="EMBL" id="PIPP01000002">
    <property type="protein sequence ID" value="RUO37778.1"/>
    <property type="molecule type" value="Genomic_DNA"/>
</dbReference>
<dbReference type="OrthoDB" id="288522at2"/>
<gene>
    <name evidence="3" type="ORF">CWE13_07490</name>
</gene>
<dbReference type="PROSITE" id="PS50110">
    <property type="entry name" value="RESPONSE_REGULATORY"/>
    <property type="match status" value="1"/>
</dbReference>
<evidence type="ECO:0000313" key="3">
    <source>
        <dbReference type="EMBL" id="RUO37778.1"/>
    </source>
</evidence>
<dbReference type="Gene3D" id="3.40.50.2300">
    <property type="match status" value="1"/>
</dbReference>
<feature type="modified residue" description="4-aspartylphosphate" evidence="1">
    <location>
        <position position="56"/>
    </location>
</feature>
<dbReference type="Pfam" id="PF00072">
    <property type="entry name" value="Response_reg"/>
    <property type="match status" value="1"/>
</dbReference>
<accession>A0A432WVI4</accession>
<dbReference type="RefSeq" id="WP_126807295.1">
    <property type="nucleotide sequence ID" value="NZ_PIPP01000002.1"/>
</dbReference>
<evidence type="ECO:0000259" key="2">
    <source>
        <dbReference type="PROSITE" id="PS50110"/>
    </source>
</evidence>
<proteinExistence type="predicted"/>
<dbReference type="SUPFAM" id="SSF52172">
    <property type="entry name" value="CheY-like"/>
    <property type="match status" value="1"/>
</dbReference>
<dbReference type="InterPro" id="IPR011006">
    <property type="entry name" value="CheY-like_superfamily"/>
</dbReference>
<comment type="caution">
    <text evidence="3">The sequence shown here is derived from an EMBL/GenBank/DDBJ whole genome shotgun (WGS) entry which is preliminary data.</text>
</comment>
<keyword evidence="1" id="KW-0597">Phosphoprotein</keyword>
<keyword evidence="4" id="KW-1185">Reference proteome</keyword>
<dbReference type="GO" id="GO:0000160">
    <property type="term" value="P:phosphorelay signal transduction system"/>
    <property type="evidence" value="ECO:0007669"/>
    <property type="project" value="InterPro"/>
</dbReference>
<dbReference type="Proteomes" id="UP000286934">
    <property type="component" value="Unassembled WGS sequence"/>
</dbReference>
<reference evidence="4" key="1">
    <citation type="journal article" date="2018" name="Front. Microbiol.">
        <title>Genome-Based Analysis Reveals the Taxonomy and Diversity of the Family Idiomarinaceae.</title>
        <authorList>
            <person name="Liu Y."/>
            <person name="Lai Q."/>
            <person name="Shao Z."/>
        </authorList>
    </citation>
    <scope>NUCLEOTIDE SEQUENCE [LARGE SCALE GENOMIC DNA]</scope>
    <source>
        <strain evidence="4">AIS</strain>
    </source>
</reference>
<evidence type="ECO:0000313" key="4">
    <source>
        <dbReference type="Proteomes" id="UP000286934"/>
    </source>
</evidence>
<dbReference type="InterPro" id="IPR001789">
    <property type="entry name" value="Sig_transdc_resp-reg_receiver"/>
</dbReference>
<evidence type="ECO:0000256" key="1">
    <source>
        <dbReference type="PROSITE-ProRule" id="PRU00169"/>
    </source>
</evidence>
<dbReference type="InterPro" id="IPR029058">
    <property type="entry name" value="AB_hydrolase_fold"/>
</dbReference>